<dbReference type="Proteomes" id="UP001608902">
    <property type="component" value="Unassembled WGS sequence"/>
</dbReference>
<accession>A0ABD6ER91</accession>
<feature type="compositionally biased region" description="Basic residues" evidence="1">
    <location>
        <begin position="64"/>
        <end position="73"/>
    </location>
</feature>
<feature type="region of interest" description="Disordered" evidence="1">
    <location>
        <begin position="104"/>
        <end position="155"/>
    </location>
</feature>
<keyword evidence="3" id="KW-1185">Reference proteome</keyword>
<gene>
    <name evidence="2" type="ORF">AB6A40_009193</name>
</gene>
<evidence type="ECO:0000256" key="1">
    <source>
        <dbReference type="SAM" id="MobiDB-lite"/>
    </source>
</evidence>
<feature type="region of interest" description="Disordered" evidence="1">
    <location>
        <begin position="1"/>
        <end position="86"/>
    </location>
</feature>
<organism evidence="2 3">
    <name type="scientific">Gnathostoma spinigerum</name>
    <dbReference type="NCBI Taxonomy" id="75299"/>
    <lineage>
        <taxon>Eukaryota</taxon>
        <taxon>Metazoa</taxon>
        <taxon>Ecdysozoa</taxon>
        <taxon>Nematoda</taxon>
        <taxon>Chromadorea</taxon>
        <taxon>Rhabditida</taxon>
        <taxon>Spirurina</taxon>
        <taxon>Gnathostomatomorpha</taxon>
        <taxon>Gnathostomatoidea</taxon>
        <taxon>Gnathostomatidae</taxon>
        <taxon>Gnathostoma</taxon>
    </lineage>
</organism>
<sequence length="278" mass="31305">MPLLGEKSRFAVLKIEDDTDSSDDEGSKEKTSISAGKKKTLSKHKGKSQSPESGLLVHVVQQKPKPKGKKAKKQTGQVVDPDGFIVQDATQDYYERKYREDLQEAVRLSQQSASVTPPPPASKKNGRIKAETNKKAAAPPNDETPAKVTEAGPLKQYDDKVNAIIRAGGPPTFERERQLMDIYRSALEEKIKELSCQSDKLSCAENDVKKYKSRYQKICELLKDAEVNEKVHLKVELEKSREVEQELSGQIGELRGELMQAKTRIRELEEWLEKLKKT</sequence>
<name>A0ABD6ER91_9BILA</name>
<dbReference type="AlphaFoldDB" id="A0ABD6ER91"/>
<dbReference type="EMBL" id="JBGFUD010009409">
    <property type="protein sequence ID" value="MFH4982484.1"/>
    <property type="molecule type" value="Genomic_DNA"/>
</dbReference>
<evidence type="ECO:0000313" key="2">
    <source>
        <dbReference type="EMBL" id="MFH4982484.1"/>
    </source>
</evidence>
<feature type="compositionally biased region" description="Basic residues" evidence="1">
    <location>
        <begin position="36"/>
        <end position="47"/>
    </location>
</feature>
<evidence type="ECO:0000313" key="3">
    <source>
        <dbReference type="Proteomes" id="UP001608902"/>
    </source>
</evidence>
<comment type="caution">
    <text evidence="2">The sequence shown here is derived from an EMBL/GenBank/DDBJ whole genome shotgun (WGS) entry which is preliminary data.</text>
</comment>
<proteinExistence type="predicted"/>
<protein>
    <submittedName>
        <fullName evidence="2">Uncharacterized protein</fullName>
    </submittedName>
</protein>
<reference evidence="2 3" key="1">
    <citation type="submission" date="2024-08" db="EMBL/GenBank/DDBJ databases">
        <title>Gnathostoma spinigerum genome.</title>
        <authorList>
            <person name="Gonzalez-Bertolin B."/>
            <person name="Monzon S."/>
            <person name="Zaballos A."/>
            <person name="Jimenez P."/>
            <person name="Dekumyoy P."/>
            <person name="Varona S."/>
            <person name="Cuesta I."/>
            <person name="Sumanam S."/>
            <person name="Adisakwattana P."/>
            <person name="Gasser R.B."/>
            <person name="Hernandez-Gonzalez A."/>
            <person name="Young N.D."/>
            <person name="Perteguer M.J."/>
        </authorList>
    </citation>
    <scope>NUCLEOTIDE SEQUENCE [LARGE SCALE GENOMIC DNA]</scope>
    <source>
        <strain evidence="2">AL3</strain>
        <tissue evidence="2">Liver</tissue>
    </source>
</reference>